<dbReference type="AlphaFoldDB" id="A0A1H5VKZ6"/>
<dbReference type="GO" id="GO:0006351">
    <property type="term" value="P:DNA-templated transcription"/>
    <property type="evidence" value="ECO:0007669"/>
    <property type="project" value="TreeGrafter"/>
</dbReference>
<evidence type="ECO:0000256" key="2">
    <source>
        <dbReference type="ARBA" id="ARBA00023015"/>
    </source>
</evidence>
<dbReference type="GO" id="GO:0043565">
    <property type="term" value="F:sequence-specific DNA binding"/>
    <property type="evidence" value="ECO:0007669"/>
    <property type="project" value="TreeGrafter"/>
</dbReference>
<evidence type="ECO:0000256" key="1">
    <source>
        <dbReference type="ARBA" id="ARBA00009437"/>
    </source>
</evidence>
<dbReference type="Gene3D" id="3.40.190.290">
    <property type="match status" value="1"/>
</dbReference>
<dbReference type="PANTHER" id="PTHR30537">
    <property type="entry name" value="HTH-TYPE TRANSCRIPTIONAL REGULATOR"/>
    <property type="match status" value="1"/>
</dbReference>
<evidence type="ECO:0000256" key="3">
    <source>
        <dbReference type="ARBA" id="ARBA00023125"/>
    </source>
</evidence>
<protein>
    <submittedName>
        <fullName evidence="6">DNA-binding transcriptional regulator, LysR family</fullName>
    </submittedName>
</protein>
<sequence>MDKLEAMRVFIEVAECNSFVGASRNLDLSAPAVTRSIAQLEGALGVRLFNRTTRHVRLTESGEHFYEDAKRILEEVEQAMATASGSYAEPKGQLSVTAPVLFGQIHIAPIITEYLQLNPSVFLKAVFFDRISNILDEGLDVAVRIGHLRDSNIYAIPVGMVRRVLCASPEYLQRRAAPRHPSELANHEIIQASNVEPSATWQFESSKGKESVKLNPRLQCTQNGAAITAVKQGFGITRLMSYQIGEQLNDGSLVRILREYEPAPLPVSIVHLEGRQANAKIRSFIDLAVTRLRASPFIDHD</sequence>
<dbReference type="InterPro" id="IPR036390">
    <property type="entry name" value="WH_DNA-bd_sf"/>
</dbReference>
<name>A0A1H5VKZ6_9GAMM</name>
<evidence type="ECO:0000313" key="7">
    <source>
        <dbReference type="Proteomes" id="UP000236745"/>
    </source>
</evidence>
<dbReference type="RefSeq" id="WP_104001722.1">
    <property type="nucleotide sequence ID" value="NZ_FNVQ01000001.1"/>
</dbReference>
<dbReference type="SUPFAM" id="SSF46785">
    <property type="entry name" value="Winged helix' DNA-binding domain"/>
    <property type="match status" value="1"/>
</dbReference>
<dbReference type="Proteomes" id="UP000236745">
    <property type="component" value="Unassembled WGS sequence"/>
</dbReference>
<gene>
    <name evidence="6" type="ORF">SAMN05444390_101760</name>
</gene>
<dbReference type="InterPro" id="IPR036388">
    <property type="entry name" value="WH-like_DNA-bd_sf"/>
</dbReference>
<evidence type="ECO:0000259" key="5">
    <source>
        <dbReference type="PROSITE" id="PS50931"/>
    </source>
</evidence>
<reference evidence="6 7" key="1">
    <citation type="submission" date="2016-10" db="EMBL/GenBank/DDBJ databases">
        <authorList>
            <person name="de Groot N.N."/>
        </authorList>
    </citation>
    <scope>NUCLEOTIDE SEQUENCE [LARGE SCALE GENOMIC DNA]</scope>
    <source>
        <strain evidence="6 7">DSM 22012</strain>
    </source>
</reference>
<dbReference type="InterPro" id="IPR005119">
    <property type="entry name" value="LysR_subst-bd"/>
</dbReference>
<dbReference type="Pfam" id="PF00126">
    <property type="entry name" value="HTH_1"/>
    <property type="match status" value="1"/>
</dbReference>
<keyword evidence="7" id="KW-1185">Reference proteome</keyword>
<proteinExistence type="inferred from homology"/>
<keyword evidence="4" id="KW-0804">Transcription</keyword>
<dbReference type="GO" id="GO:0003700">
    <property type="term" value="F:DNA-binding transcription factor activity"/>
    <property type="evidence" value="ECO:0007669"/>
    <property type="project" value="InterPro"/>
</dbReference>
<dbReference type="PROSITE" id="PS50931">
    <property type="entry name" value="HTH_LYSR"/>
    <property type="match status" value="1"/>
</dbReference>
<feature type="domain" description="HTH lysR-type" evidence="5">
    <location>
        <begin position="1"/>
        <end position="59"/>
    </location>
</feature>
<evidence type="ECO:0000313" key="6">
    <source>
        <dbReference type="EMBL" id="SEF87696.1"/>
    </source>
</evidence>
<keyword evidence="2" id="KW-0805">Transcription regulation</keyword>
<dbReference type="PANTHER" id="PTHR30537:SF5">
    <property type="entry name" value="HTH-TYPE TRANSCRIPTIONAL ACTIVATOR TTDR-RELATED"/>
    <property type="match status" value="1"/>
</dbReference>
<keyword evidence="3 6" id="KW-0238">DNA-binding</keyword>
<dbReference type="InterPro" id="IPR000847">
    <property type="entry name" value="LysR_HTH_N"/>
</dbReference>
<comment type="similarity">
    <text evidence="1">Belongs to the LysR transcriptional regulatory family.</text>
</comment>
<dbReference type="Pfam" id="PF03466">
    <property type="entry name" value="LysR_substrate"/>
    <property type="match status" value="1"/>
</dbReference>
<organism evidence="6 7">
    <name type="scientific">Marinobacterium lutimaris</name>
    <dbReference type="NCBI Taxonomy" id="568106"/>
    <lineage>
        <taxon>Bacteria</taxon>
        <taxon>Pseudomonadati</taxon>
        <taxon>Pseudomonadota</taxon>
        <taxon>Gammaproteobacteria</taxon>
        <taxon>Oceanospirillales</taxon>
        <taxon>Oceanospirillaceae</taxon>
        <taxon>Marinobacterium</taxon>
    </lineage>
</organism>
<dbReference type="SUPFAM" id="SSF53850">
    <property type="entry name" value="Periplasmic binding protein-like II"/>
    <property type="match status" value="1"/>
</dbReference>
<accession>A0A1H5VKZ6</accession>
<evidence type="ECO:0000256" key="4">
    <source>
        <dbReference type="ARBA" id="ARBA00023163"/>
    </source>
</evidence>
<dbReference type="EMBL" id="FNVQ01000001">
    <property type="protein sequence ID" value="SEF87696.1"/>
    <property type="molecule type" value="Genomic_DNA"/>
</dbReference>
<dbReference type="FunFam" id="1.10.10.10:FF:000001">
    <property type="entry name" value="LysR family transcriptional regulator"/>
    <property type="match status" value="1"/>
</dbReference>
<dbReference type="CDD" id="cd08471">
    <property type="entry name" value="PBP2_CrgA_like_2"/>
    <property type="match status" value="1"/>
</dbReference>
<dbReference type="Gene3D" id="1.10.10.10">
    <property type="entry name" value="Winged helix-like DNA-binding domain superfamily/Winged helix DNA-binding domain"/>
    <property type="match status" value="1"/>
</dbReference>
<dbReference type="OrthoDB" id="9815676at2"/>
<dbReference type="InterPro" id="IPR058163">
    <property type="entry name" value="LysR-type_TF_proteobact-type"/>
</dbReference>